<keyword evidence="1" id="KW-1133">Transmembrane helix</keyword>
<dbReference type="EMBL" id="GBXM01019130">
    <property type="protein sequence ID" value="JAH89447.1"/>
    <property type="molecule type" value="Transcribed_RNA"/>
</dbReference>
<keyword evidence="1" id="KW-0812">Transmembrane</keyword>
<protein>
    <submittedName>
        <fullName evidence="2">Uncharacterized protein</fullName>
    </submittedName>
</protein>
<evidence type="ECO:0000313" key="2">
    <source>
        <dbReference type="EMBL" id="JAH89447.1"/>
    </source>
</evidence>
<keyword evidence="1" id="KW-0472">Membrane</keyword>
<evidence type="ECO:0000256" key="1">
    <source>
        <dbReference type="SAM" id="Phobius"/>
    </source>
</evidence>
<reference evidence="2" key="1">
    <citation type="submission" date="2014-11" db="EMBL/GenBank/DDBJ databases">
        <authorList>
            <person name="Amaro Gonzalez C."/>
        </authorList>
    </citation>
    <scope>NUCLEOTIDE SEQUENCE</scope>
</reference>
<feature type="transmembrane region" description="Helical" evidence="1">
    <location>
        <begin position="6"/>
        <end position="27"/>
    </location>
</feature>
<organism evidence="2">
    <name type="scientific">Anguilla anguilla</name>
    <name type="common">European freshwater eel</name>
    <name type="synonym">Muraena anguilla</name>
    <dbReference type="NCBI Taxonomy" id="7936"/>
    <lineage>
        <taxon>Eukaryota</taxon>
        <taxon>Metazoa</taxon>
        <taxon>Chordata</taxon>
        <taxon>Craniata</taxon>
        <taxon>Vertebrata</taxon>
        <taxon>Euteleostomi</taxon>
        <taxon>Actinopterygii</taxon>
        <taxon>Neopterygii</taxon>
        <taxon>Teleostei</taxon>
        <taxon>Anguilliformes</taxon>
        <taxon>Anguillidae</taxon>
        <taxon>Anguilla</taxon>
    </lineage>
</organism>
<sequence>MADYFPLVFSVGVGFIVLYFIVVCVLLSPFTPPVGHYHHAGFKHASDHCGPGT</sequence>
<reference evidence="2" key="2">
    <citation type="journal article" date="2015" name="Fish Shellfish Immunol.">
        <title>Early steps in the European eel (Anguilla anguilla)-Vibrio vulnificus interaction in the gills: Role of the RtxA13 toxin.</title>
        <authorList>
            <person name="Callol A."/>
            <person name="Pajuelo D."/>
            <person name="Ebbesson L."/>
            <person name="Teles M."/>
            <person name="MacKenzie S."/>
            <person name="Amaro C."/>
        </authorList>
    </citation>
    <scope>NUCLEOTIDE SEQUENCE</scope>
</reference>
<dbReference type="AlphaFoldDB" id="A0A0E9WGG7"/>
<proteinExistence type="predicted"/>
<accession>A0A0E9WGG7</accession>
<name>A0A0E9WGG7_ANGAN</name>